<evidence type="ECO:0000313" key="1">
    <source>
        <dbReference type="EMBL" id="SPY45879.1"/>
    </source>
</evidence>
<gene>
    <name evidence="1" type="ORF">NCTC11647_04266</name>
</gene>
<dbReference type="EMBL" id="UATL01000007">
    <property type="protein sequence ID" value="SPY45879.1"/>
    <property type="molecule type" value="Genomic_DNA"/>
</dbReference>
<proteinExistence type="predicted"/>
<dbReference type="Proteomes" id="UP000251647">
    <property type="component" value="Unassembled WGS sequence"/>
</dbReference>
<dbReference type="RefSeq" id="WP_036764647.1">
    <property type="nucleotide sequence ID" value="NZ_CP018297.1"/>
</dbReference>
<evidence type="ECO:0000313" key="2">
    <source>
        <dbReference type="Proteomes" id="UP000251647"/>
    </source>
</evidence>
<organism evidence="1 2">
    <name type="scientific">Photobacterium damselae</name>
    <dbReference type="NCBI Taxonomy" id="38293"/>
    <lineage>
        <taxon>Bacteria</taxon>
        <taxon>Pseudomonadati</taxon>
        <taxon>Pseudomonadota</taxon>
        <taxon>Gammaproteobacteria</taxon>
        <taxon>Vibrionales</taxon>
        <taxon>Vibrionaceae</taxon>
        <taxon>Photobacterium</taxon>
    </lineage>
</organism>
<protein>
    <submittedName>
        <fullName evidence="1">Uncharacterized protein</fullName>
    </submittedName>
</protein>
<reference evidence="1 2" key="1">
    <citation type="submission" date="2018-06" db="EMBL/GenBank/DDBJ databases">
        <authorList>
            <consortium name="Pathogen Informatics"/>
            <person name="Doyle S."/>
        </authorList>
    </citation>
    <scope>NUCLEOTIDE SEQUENCE [LARGE SCALE GENOMIC DNA]</scope>
    <source>
        <strain evidence="1 2">NCTC11647</strain>
    </source>
</reference>
<dbReference type="AlphaFoldDB" id="A0A2T3Q9X0"/>
<name>A0A2T3Q9X0_PHODM</name>
<sequence>MTMKFTSTALILAALTTSTMVMAHDRDESYGMESATQLRVQALVAKHQQPIKLQPQATVRKDREESYGMAKATELRIQALVTKHEQPISVQSQGKKKDREESYGMNYATQLRVQALS</sequence>
<accession>A0A2T3Q9X0</accession>